<accession>A0A1G1WFQ4</accession>
<comment type="caution">
    <text evidence="1">The sequence shown here is derived from an EMBL/GenBank/DDBJ whole genome shotgun (WGS) entry which is preliminary data.</text>
</comment>
<reference evidence="1 2" key="1">
    <citation type="journal article" date="2016" name="Nat. Commun.">
        <title>Thousands of microbial genomes shed light on interconnected biogeochemical processes in an aquifer system.</title>
        <authorList>
            <person name="Anantharaman K."/>
            <person name="Brown C.T."/>
            <person name="Hug L.A."/>
            <person name="Sharon I."/>
            <person name="Castelle C.J."/>
            <person name="Probst A.J."/>
            <person name="Thomas B.C."/>
            <person name="Singh A."/>
            <person name="Wilkins M.J."/>
            <person name="Karaoz U."/>
            <person name="Brodie E.L."/>
            <person name="Williams K.H."/>
            <person name="Hubbard S.S."/>
            <person name="Banfield J.F."/>
        </authorList>
    </citation>
    <scope>NUCLEOTIDE SEQUENCE [LARGE SCALE GENOMIC DNA]</scope>
</reference>
<dbReference type="STRING" id="1802597.A2Z24_00795"/>
<organism evidence="1 2">
    <name type="scientific">Candidatus Woykebacteria bacterium RBG_16_44_10</name>
    <dbReference type="NCBI Taxonomy" id="1802597"/>
    <lineage>
        <taxon>Bacteria</taxon>
        <taxon>Candidatus Woykeibacteriota</taxon>
    </lineage>
</organism>
<name>A0A1G1WFQ4_9BACT</name>
<protein>
    <submittedName>
        <fullName evidence="1">Uncharacterized protein</fullName>
    </submittedName>
</protein>
<dbReference type="EMBL" id="MHCT01000006">
    <property type="protein sequence ID" value="OGY26494.1"/>
    <property type="molecule type" value="Genomic_DNA"/>
</dbReference>
<evidence type="ECO:0000313" key="1">
    <source>
        <dbReference type="EMBL" id="OGY26494.1"/>
    </source>
</evidence>
<gene>
    <name evidence="1" type="ORF">A2Z24_00795</name>
</gene>
<evidence type="ECO:0000313" key="2">
    <source>
        <dbReference type="Proteomes" id="UP000177588"/>
    </source>
</evidence>
<proteinExistence type="predicted"/>
<dbReference type="AlphaFoldDB" id="A0A1G1WFQ4"/>
<dbReference type="Proteomes" id="UP000177588">
    <property type="component" value="Unassembled WGS sequence"/>
</dbReference>
<sequence>MYRNKRHTNPKWYPKLQELALRHGAGDHARQDFIDFVQGLIQTERTAVLTELSELALKQLSLEEGILFGKLIYKLGNKGSEEGFIEGVLTHLESNGKNR</sequence>